<reference evidence="4 5" key="1">
    <citation type="submission" date="2016-03" db="EMBL/GenBank/DDBJ databases">
        <title>Comparative genomics of Pseudogymnoascus destructans, the fungus causing white-nose syndrome of bats.</title>
        <authorList>
            <person name="Palmer J.M."/>
            <person name="Drees K.P."/>
            <person name="Foster J.T."/>
            <person name="Lindner D.L."/>
        </authorList>
    </citation>
    <scope>NUCLEOTIDE SEQUENCE [LARGE SCALE GENOMIC DNA]</scope>
    <source>
        <strain evidence="4 5">UAMH 10579</strain>
    </source>
</reference>
<dbReference type="Gene3D" id="4.10.240.10">
    <property type="entry name" value="Zn(2)-C6 fungal-type DNA-binding domain"/>
    <property type="match status" value="1"/>
</dbReference>
<gene>
    <name evidence="4" type="ORF">VE01_08711</name>
</gene>
<dbReference type="InterPro" id="IPR036864">
    <property type="entry name" value="Zn2-C6_fun-type_DNA-bd_sf"/>
</dbReference>
<keyword evidence="5" id="KW-1185">Reference proteome</keyword>
<dbReference type="PROSITE" id="PS00463">
    <property type="entry name" value="ZN2_CY6_FUNGAL_1"/>
    <property type="match status" value="1"/>
</dbReference>
<dbReference type="SMART" id="SM00066">
    <property type="entry name" value="GAL4"/>
    <property type="match status" value="1"/>
</dbReference>
<reference evidence="5" key="2">
    <citation type="journal article" date="2018" name="Nat. Commun.">
        <title>Extreme sensitivity to ultraviolet light in the fungal pathogen causing white-nose syndrome of bats.</title>
        <authorList>
            <person name="Palmer J.M."/>
            <person name="Drees K.P."/>
            <person name="Foster J.T."/>
            <person name="Lindner D.L."/>
        </authorList>
    </citation>
    <scope>NUCLEOTIDE SEQUENCE [LARGE SCALE GENOMIC DNA]</scope>
    <source>
        <strain evidence="5">UAMH 10579</strain>
    </source>
</reference>
<evidence type="ECO:0000256" key="1">
    <source>
        <dbReference type="ARBA" id="ARBA00023242"/>
    </source>
</evidence>
<keyword evidence="1" id="KW-0539">Nucleus</keyword>
<dbReference type="OrthoDB" id="416217at2759"/>
<dbReference type="InterPro" id="IPR053157">
    <property type="entry name" value="Sterol_Uptake_Regulator"/>
</dbReference>
<dbReference type="InterPro" id="IPR021858">
    <property type="entry name" value="Fun_TF"/>
</dbReference>
<evidence type="ECO:0000259" key="3">
    <source>
        <dbReference type="PROSITE" id="PS50048"/>
    </source>
</evidence>
<sequence length="421" mass="47275">MPRRNPPSSGPSQSSSDRSSSDPDQTVPRRRTAGNRHYKSRQGCFECKRRKVKCQETQPACENCVRLSLSCRYLPYGANPSPGQAVTLHEKQIFNLTDMRLFHHYFVAAYPHYPVRNDNIWISYVTPISHQCDFLMHAILALSASHLEKLSNSGLTKVAQAHRLAAITGLNSHLDKPLKTAADGDAVIATCFALLMQSWYMDDGLESFLVMTRSCELLTKHVRSQKVDAILARDDCSRVENMRPRLHGAPSYDLDFLSLASQSVNDVGLLCEESYQWKLLTSLQQCIASLAKSQMEGYMSHLNIESILVSMDHEELVQLIDPQNVISQLLLAHMVAIQLILRPIVCRERKQYTVTMFSIRMSRWVETICDNVGAGYDGFLTWPLLVSQYHNTKTLEKHILASPATSTGIVGYNGGMNLVAT</sequence>
<evidence type="ECO:0000313" key="5">
    <source>
        <dbReference type="Proteomes" id="UP000091956"/>
    </source>
</evidence>
<dbReference type="PROSITE" id="PS50048">
    <property type="entry name" value="ZN2_CY6_FUNGAL_2"/>
    <property type="match status" value="1"/>
</dbReference>
<dbReference type="PANTHER" id="PTHR47784">
    <property type="entry name" value="STEROL UPTAKE CONTROL PROTEIN 2"/>
    <property type="match status" value="1"/>
</dbReference>
<dbReference type="CDD" id="cd00067">
    <property type="entry name" value="GAL4"/>
    <property type="match status" value="1"/>
</dbReference>
<feature type="region of interest" description="Disordered" evidence="2">
    <location>
        <begin position="1"/>
        <end position="36"/>
    </location>
</feature>
<feature type="compositionally biased region" description="Low complexity" evidence="2">
    <location>
        <begin position="10"/>
        <end position="24"/>
    </location>
</feature>
<dbReference type="Proteomes" id="UP000091956">
    <property type="component" value="Unassembled WGS sequence"/>
</dbReference>
<dbReference type="RefSeq" id="XP_018127202.1">
    <property type="nucleotide sequence ID" value="XM_018278131.2"/>
</dbReference>
<dbReference type="InterPro" id="IPR001138">
    <property type="entry name" value="Zn2Cys6_DnaBD"/>
</dbReference>
<protein>
    <recommendedName>
        <fullName evidence="3">Zn(2)-C6 fungal-type domain-containing protein</fullName>
    </recommendedName>
</protein>
<evidence type="ECO:0000256" key="2">
    <source>
        <dbReference type="SAM" id="MobiDB-lite"/>
    </source>
</evidence>
<dbReference type="EMBL" id="KV460253">
    <property type="protein sequence ID" value="OBT93469.1"/>
    <property type="molecule type" value="Genomic_DNA"/>
</dbReference>
<dbReference type="SUPFAM" id="SSF57701">
    <property type="entry name" value="Zn2/Cys6 DNA-binding domain"/>
    <property type="match status" value="1"/>
</dbReference>
<evidence type="ECO:0000313" key="4">
    <source>
        <dbReference type="EMBL" id="OBT93469.1"/>
    </source>
</evidence>
<organism evidence="4 5">
    <name type="scientific">Pseudogymnoascus verrucosus</name>
    <dbReference type="NCBI Taxonomy" id="342668"/>
    <lineage>
        <taxon>Eukaryota</taxon>
        <taxon>Fungi</taxon>
        <taxon>Dikarya</taxon>
        <taxon>Ascomycota</taxon>
        <taxon>Pezizomycotina</taxon>
        <taxon>Leotiomycetes</taxon>
        <taxon>Thelebolales</taxon>
        <taxon>Thelebolaceae</taxon>
        <taxon>Pseudogymnoascus</taxon>
    </lineage>
</organism>
<dbReference type="AlphaFoldDB" id="A0A1B8GC90"/>
<accession>A0A1B8GC90</accession>
<dbReference type="STRING" id="342668.A0A1B8GC90"/>
<dbReference type="Pfam" id="PF11951">
    <property type="entry name" value="Fungal_trans_2"/>
    <property type="match status" value="1"/>
</dbReference>
<dbReference type="PANTHER" id="PTHR47784:SF7">
    <property type="entry name" value="ZN(II)2CYS6 TRANSCRIPTION FACTOR (EUROFUNG)"/>
    <property type="match status" value="1"/>
</dbReference>
<dbReference type="GO" id="GO:0001228">
    <property type="term" value="F:DNA-binding transcription activator activity, RNA polymerase II-specific"/>
    <property type="evidence" value="ECO:0007669"/>
    <property type="project" value="TreeGrafter"/>
</dbReference>
<dbReference type="GeneID" id="28842097"/>
<name>A0A1B8GC90_9PEZI</name>
<dbReference type="GO" id="GO:0008270">
    <property type="term" value="F:zinc ion binding"/>
    <property type="evidence" value="ECO:0007669"/>
    <property type="project" value="InterPro"/>
</dbReference>
<dbReference type="Pfam" id="PF00172">
    <property type="entry name" value="Zn_clus"/>
    <property type="match status" value="1"/>
</dbReference>
<feature type="domain" description="Zn(2)-C6 fungal-type" evidence="3">
    <location>
        <begin position="43"/>
        <end position="73"/>
    </location>
</feature>
<proteinExistence type="predicted"/>